<proteinExistence type="predicted"/>
<name>A0A146F326_ASPKA</name>
<gene>
    <name evidence="1" type="ORF">RIB2604_00609150</name>
</gene>
<evidence type="ECO:0000313" key="1">
    <source>
        <dbReference type="EMBL" id="GAT20322.1"/>
    </source>
</evidence>
<accession>A0A146F326</accession>
<comment type="caution">
    <text evidence="1">The sequence shown here is derived from an EMBL/GenBank/DDBJ whole genome shotgun (WGS) entry which is preliminary data.</text>
</comment>
<protein>
    <submittedName>
        <fullName evidence="1">Metallopeptidase Mip1</fullName>
    </submittedName>
</protein>
<dbReference type="EMBL" id="BCWF01000006">
    <property type="protein sequence ID" value="GAT20322.1"/>
    <property type="molecule type" value="Genomic_DNA"/>
</dbReference>
<dbReference type="Proteomes" id="UP000075230">
    <property type="component" value="Unassembled WGS sequence"/>
</dbReference>
<sequence>MDPLLSQDVRRWATTVINKREWFSGIFNIIVMGQVPTGGLSYPALLLRAD</sequence>
<reference evidence="2" key="2">
    <citation type="submission" date="2016-02" db="EMBL/GenBank/DDBJ databases">
        <title>Genome sequencing of Aspergillus luchuensis NBRC 4314.</title>
        <authorList>
            <person name="Yamada O."/>
        </authorList>
    </citation>
    <scope>NUCLEOTIDE SEQUENCE [LARGE SCALE GENOMIC DNA]</scope>
    <source>
        <strain evidence="2">RIB 2604</strain>
    </source>
</reference>
<evidence type="ECO:0000313" key="2">
    <source>
        <dbReference type="Proteomes" id="UP000075230"/>
    </source>
</evidence>
<organism evidence="1 2">
    <name type="scientific">Aspergillus kawachii</name>
    <name type="common">White koji mold</name>
    <name type="synonym">Aspergillus awamori var. kawachi</name>
    <dbReference type="NCBI Taxonomy" id="1069201"/>
    <lineage>
        <taxon>Eukaryota</taxon>
        <taxon>Fungi</taxon>
        <taxon>Dikarya</taxon>
        <taxon>Ascomycota</taxon>
        <taxon>Pezizomycotina</taxon>
        <taxon>Eurotiomycetes</taxon>
        <taxon>Eurotiomycetidae</taxon>
        <taxon>Eurotiales</taxon>
        <taxon>Aspergillaceae</taxon>
        <taxon>Aspergillus</taxon>
        <taxon>Aspergillus subgen. Circumdati</taxon>
    </lineage>
</organism>
<reference evidence="1 2" key="1">
    <citation type="journal article" date="2016" name="DNA Res.">
        <title>Genome sequence of Aspergillus luchuensis NBRC 4314.</title>
        <authorList>
            <person name="Yamada O."/>
            <person name="Machida M."/>
            <person name="Hosoyama A."/>
            <person name="Goto M."/>
            <person name="Takahashi T."/>
            <person name="Futagami T."/>
            <person name="Yamagata Y."/>
            <person name="Takeuchi M."/>
            <person name="Kobayashi T."/>
            <person name="Koike H."/>
            <person name="Abe K."/>
            <person name="Asai K."/>
            <person name="Arita M."/>
            <person name="Fujita N."/>
            <person name="Fukuda K."/>
            <person name="Higa K."/>
            <person name="Horikawa H."/>
            <person name="Ishikawa T."/>
            <person name="Jinno K."/>
            <person name="Kato Y."/>
            <person name="Kirimura K."/>
            <person name="Mizutani O."/>
            <person name="Nakasone K."/>
            <person name="Sano M."/>
            <person name="Shiraishi Y."/>
            <person name="Tsukahara M."/>
            <person name="Gomi K."/>
        </authorList>
    </citation>
    <scope>NUCLEOTIDE SEQUENCE [LARGE SCALE GENOMIC DNA]</scope>
    <source>
        <strain evidence="1 2">RIB 2604</strain>
    </source>
</reference>
<dbReference type="AlphaFoldDB" id="A0A146F326"/>